<reference evidence="2 3" key="1">
    <citation type="submission" date="2020-08" db="EMBL/GenBank/DDBJ databases">
        <title>Genomic Encyclopedia of Type Strains, Phase IV (KMG-IV): sequencing the most valuable type-strain genomes for metagenomic binning, comparative biology and taxonomic classification.</title>
        <authorList>
            <person name="Goeker M."/>
        </authorList>
    </citation>
    <scope>NUCLEOTIDE SEQUENCE [LARGE SCALE GENOMIC DNA]</scope>
    <source>
        <strain evidence="2 3">DSM 17976</strain>
    </source>
</reference>
<comment type="caution">
    <text evidence="2">The sequence shown here is derived from an EMBL/GenBank/DDBJ whole genome shotgun (WGS) entry which is preliminary data.</text>
</comment>
<dbReference type="InterPro" id="IPR032710">
    <property type="entry name" value="NTF2-like_dom_sf"/>
</dbReference>
<proteinExistence type="predicted"/>
<dbReference type="RefSeq" id="WP_183973524.1">
    <property type="nucleotide sequence ID" value="NZ_JACIBY010000004.1"/>
</dbReference>
<sequence>MQEREQIIQAYVEAYNRFDVEGMLAHLDENVQFENIANGEVNLHLEGKEAIRQQAEQSKGYFSERCQTITSFKHENDLCEIEVDYEAVLAMDLPMGLKKDDRIQLEGRSIFQFKNDKIIALTDIS</sequence>
<evidence type="ECO:0000313" key="3">
    <source>
        <dbReference type="Proteomes" id="UP000541352"/>
    </source>
</evidence>
<accession>A0A7W5ZJF0</accession>
<organism evidence="2 3">
    <name type="scientific">Runella defluvii</name>
    <dbReference type="NCBI Taxonomy" id="370973"/>
    <lineage>
        <taxon>Bacteria</taxon>
        <taxon>Pseudomonadati</taxon>
        <taxon>Bacteroidota</taxon>
        <taxon>Cytophagia</taxon>
        <taxon>Cytophagales</taxon>
        <taxon>Spirosomataceae</taxon>
        <taxon>Runella</taxon>
    </lineage>
</organism>
<protein>
    <recommendedName>
        <fullName evidence="1">SnoaL-like domain-containing protein</fullName>
    </recommendedName>
</protein>
<keyword evidence="3" id="KW-1185">Reference proteome</keyword>
<dbReference type="Pfam" id="PF12680">
    <property type="entry name" value="SnoaL_2"/>
    <property type="match status" value="1"/>
</dbReference>
<evidence type="ECO:0000313" key="2">
    <source>
        <dbReference type="EMBL" id="MBB3838250.1"/>
    </source>
</evidence>
<dbReference type="AlphaFoldDB" id="A0A7W5ZJF0"/>
<gene>
    <name evidence="2" type="ORF">FHS57_002255</name>
</gene>
<dbReference type="EMBL" id="JACIBY010000004">
    <property type="protein sequence ID" value="MBB3838250.1"/>
    <property type="molecule type" value="Genomic_DNA"/>
</dbReference>
<dbReference type="SUPFAM" id="SSF54427">
    <property type="entry name" value="NTF2-like"/>
    <property type="match status" value="1"/>
</dbReference>
<name>A0A7W5ZJF0_9BACT</name>
<feature type="domain" description="SnoaL-like" evidence="1">
    <location>
        <begin position="8"/>
        <end position="119"/>
    </location>
</feature>
<dbReference type="Proteomes" id="UP000541352">
    <property type="component" value="Unassembled WGS sequence"/>
</dbReference>
<evidence type="ECO:0000259" key="1">
    <source>
        <dbReference type="Pfam" id="PF12680"/>
    </source>
</evidence>
<dbReference type="InterPro" id="IPR037401">
    <property type="entry name" value="SnoaL-like"/>
</dbReference>
<dbReference type="Gene3D" id="3.10.450.50">
    <property type="match status" value="1"/>
</dbReference>